<dbReference type="Proteomes" id="UP000245626">
    <property type="component" value="Unassembled WGS sequence"/>
</dbReference>
<reference evidence="1 2" key="1">
    <citation type="journal article" date="2018" name="Mol. Biol. Evol.">
        <title>Broad Genomic Sampling Reveals a Smut Pathogenic Ancestry of the Fungal Clade Ustilaginomycotina.</title>
        <authorList>
            <person name="Kijpornyongpan T."/>
            <person name="Mondo S.J."/>
            <person name="Barry K."/>
            <person name="Sandor L."/>
            <person name="Lee J."/>
            <person name="Lipzen A."/>
            <person name="Pangilinan J."/>
            <person name="LaButti K."/>
            <person name="Hainaut M."/>
            <person name="Henrissat B."/>
            <person name="Grigoriev I.V."/>
            <person name="Spatafora J.W."/>
            <person name="Aime M.C."/>
        </authorList>
    </citation>
    <scope>NUCLEOTIDE SEQUENCE [LARGE SCALE GENOMIC DNA]</scope>
    <source>
        <strain evidence="1 2">SA 807</strain>
    </source>
</reference>
<organism evidence="1 2">
    <name type="scientific">Violaceomyces palustris</name>
    <dbReference type="NCBI Taxonomy" id="1673888"/>
    <lineage>
        <taxon>Eukaryota</taxon>
        <taxon>Fungi</taxon>
        <taxon>Dikarya</taxon>
        <taxon>Basidiomycota</taxon>
        <taxon>Ustilaginomycotina</taxon>
        <taxon>Ustilaginomycetes</taxon>
        <taxon>Violaceomycetales</taxon>
        <taxon>Violaceomycetaceae</taxon>
        <taxon>Violaceomyces</taxon>
    </lineage>
</organism>
<name>A0ACD0NYY6_9BASI</name>
<keyword evidence="2" id="KW-1185">Reference proteome</keyword>
<sequence>MMPMTESDTASSEPMPTLTICFRRQNHLFEVDPRRTSLQDLREKVKELTGILPQHQKLLPSRIKGVSSELNSRPSSEASGSRQGGRTSPDQRTLEEVGLKQSCRIMVVGTPLAELEESKRVENQEGEERSRSINRKLHPSLLKSTKPRDTSSLSSSPSNIHSIHEEIDSPFQEILPHPTSKEDGQDPLRSKVIEYLRRLSKDPSILHLCKTHNLRCGILTELLPWENPNLLGLNENMGQRISLRVRTDDATGLRDYSTTRKVLVHELVHNTINDHPVEFNELNSKYLGEIRKFEEKYGREGFGKGGGGHLLDESLRDAYEPLQDVRVLHRGKDGTQQEGGQVVGCGFGNSGGGGRTSHPSGDGGGLGNGQDEEERRRTILSATMRRLEKKRE</sequence>
<accession>A0ACD0NYY6</accession>
<proteinExistence type="predicted"/>
<dbReference type="EMBL" id="KZ819875">
    <property type="protein sequence ID" value="PWN51043.1"/>
    <property type="molecule type" value="Genomic_DNA"/>
</dbReference>
<gene>
    <name evidence="1" type="ORF">IE53DRAFT_386607</name>
</gene>
<protein>
    <submittedName>
        <fullName evidence="1">Uncharacterized protein</fullName>
    </submittedName>
</protein>
<evidence type="ECO:0000313" key="1">
    <source>
        <dbReference type="EMBL" id="PWN51043.1"/>
    </source>
</evidence>
<evidence type="ECO:0000313" key="2">
    <source>
        <dbReference type="Proteomes" id="UP000245626"/>
    </source>
</evidence>